<evidence type="ECO:0000313" key="2">
    <source>
        <dbReference type="EMBL" id="AOO82730.1"/>
    </source>
</evidence>
<gene>
    <name evidence="2" type="ORF">BHK69_21860</name>
</gene>
<dbReference type="KEGG" id="bvv:BHK69_21860"/>
<dbReference type="InterPro" id="IPR051678">
    <property type="entry name" value="AGP_Transferase"/>
</dbReference>
<dbReference type="PIRSF" id="PIRSF000707">
    <property type="entry name" value="Hygromycin-B_kinase"/>
    <property type="match status" value="1"/>
</dbReference>
<dbReference type="Gene3D" id="3.90.1200.10">
    <property type="match status" value="1"/>
</dbReference>
<keyword evidence="2" id="KW-0808">Transferase</keyword>
<dbReference type="OrthoDB" id="2801014at2"/>
<dbReference type="InterPro" id="IPR011009">
    <property type="entry name" value="Kinase-like_dom_sf"/>
</dbReference>
<dbReference type="EMBL" id="CP017147">
    <property type="protein sequence ID" value="AOO82730.1"/>
    <property type="molecule type" value="Genomic_DNA"/>
</dbReference>
<dbReference type="Pfam" id="PF01636">
    <property type="entry name" value="APH"/>
    <property type="match status" value="1"/>
</dbReference>
<feature type="domain" description="Aminoglycoside phosphotransferase" evidence="1">
    <location>
        <begin position="57"/>
        <end position="265"/>
    </location>
</feature>
<dbReference type="InterPro" id="IPR016259">
    <property type="entry name" value="Hygromycin-B_Kinase"/>
</dbReference>
<accession>A0A1D7U5S1</accession>
<dbReference type="AlphaFoldDB" id="A0A1D7U5S1"/>
<name>A0A1D7U5S1_9HYPH</name>
<proteinExistence type="predicted"/>
<protein>
    <submittedName>
        <fullName evidence="2">Phosphotransferase</fullName>
    </submittedName>
</protein>
<evidence type="ECO:0000259" key="1">
    <source>
        <dbReference type="Pfam" id="PF01636"/>
    </source>
</evidence>
<dbReference type="PANTHER" id="PTHR21310:SF15">
    <property type="entry name" value="AMINOGLYCOSIDE PHOSPHOTRANSFERASE DOMAIN-CONTAINING PROTEIN"/>
    <property type="match status" value="1"/>
</dbReference>
<sequence length="319" mass="35148">MTGLPLLETGQAFVAWRTDTARWLPAALDIARSHGLPAGNPHIFATGTNLVLGLGPGLVLKIFPPALRSQFVSERATLKQLHGRLDIPTPEIVLEGERDQWPYLAMTRLSGTLGSEVWPLLTESWKETVLRQIGETIAQVQRVPIGELALIEPGWAEFISRQIAGCRARQIRLGLPEKYWDELDALIAAAPALIPMKAAPVILTGEYIPENFLLEPDGDGWRLAGLFDFGDVLAGWSEYDLLGPSAFMTEGRPGRVRNLLQGFGYSPTEIDPALTRRLLTLTFLHRASDPMSKIAIPGWHAKAATLAELERMLWPLDAI</sequence>
<dbReference type="Proteomes" id="UP000094969">
    <property type="component" value="Chromosome"/>
</dbReference>
<dbReference type="GO" id="GO:0016740">
    <property type="term" value="F:transferase activity"/>
    <property type="evidence" value="ECO:0007669"/>
    <property type="project" value="UniProtKB-KW"/>
</dbReference>
<evidence type="ECO:0000313" key="3">
    <source>
        <dbReference type="Proteomes" id="UP000094969"/>
    </source>
</evidence>
<dbReference type="CDD" id="cd05120">
    <property type="entry name" value="APH_ChoK_like"/>
    <property type="match status" value="1"/>
</dbReference>
<keyword evidence="3" id="KW-1185">Reference proteome</keyword>
<dbReference type="InterPro" id="IPR002575">
    <property type="entry name" value="Aminoglycoside_PTrfase"/>
</dbReference>
<reference evidence="2 3" key="1">
    <citation type="journal article" date="2015" name="Antonie Van Leeuwenhoek">
        <title>Bosea vaviloviae sp. nov., a new species of slow-growing rhizobia isolated from nodules of the relict species Vavilovia formosa (Stev.) Fed.</title>
        <authorList>
            <person name="Safronova V.I."/>
            <person name="Kuznetsova I.G."/>
            <person name="Sazanova A.L."/>
            <person name="Kimeklis A.K."/>
            <person name="Belimov A.A."/>
            <person name="Andronov E.E."/>
            <person name="Pinaev A.G."/>
            <person name="Chizhevskaya E.P."/>
            <person name="Pukhaev A.R."/>
            <person name="Popov K.P."/>
            <person name="Willems A."/>
            <person name="Tikhonovich I.A."/>
        </authorList>
    </citation>
    <scope>NUCLEOTIDE SEQUENCE [LARGE SCALE GENOMIC DNA]</scope>
    <source>
        <strain evidence="2 3">Vaf18</strain>
    </source>
</reference>
<dbReference type="SUPFAM" id="SSF56112">
    <property type="entry name" value="Protein kinase-like (PK-like)"/>
    <property type="match status" value="1"/>
</dbReference>
<dbReference type="STRING" id="1526658.BHK69_21860"/>
<dbReference type="PANTHER" id="PTHR21310">
    <property type="entry name" value="AMINOGLYCOSIDE PHOSPHOTRANSFERASE-RELATED-RELATED"/>
    <property type="match status" value="1"/>
</dbReference>
<organism evidence="2 3">
    <name type="scientific">Bosea vaviloviae</name>
    <dbReference type="NCBI Taxonomy" id="1526658"/>
    <lineage>
        <taxon>Bacteria</taxon>
        <taxon>Pseudomonadati</taxon>
        <taxon>Pseudomonadota</taxon>
        <taxon>Alphaproteobacteria</taxon>
        <taxon>Hyphomicrobiales</taxon>
        <taxon>Boseaceae</taxon>
        <taxon>Bosea</taxon>
    </lineage>
</organism>